<accession>A0ABS5PQN4</accession>
<dbReference type="InterPro" id="IPR003474">
    <property type="entry name" value="Glcn_transporter"/>
</dbReference>
<protein>
    <submittedName>
        <fullName evidence="2">GntP family permease</fullName>
    </submittedName>
</protein>
<dbReference type="Pfam" id="PF02447">
    <property type="entry name" value="GntP_permease"/>
    <property type="match status" value="1"/>
</dbReference>
<feature type="transmembrane region" description="Helical" evidence="1">
    <location>
        <begin position="327"/>
        <end position="352"/>
    </location>
</feature>
<keyword evidence="3" id="KW-1185">Reference proteome</keyword>
<dbReference type="EMBL" id="JAHBCL010000012">
    <property type="protein sequence ID" value="MBS7526729.1"/>
    <property type="molecule type" value="Genomic_DNA"/>
</dbReference>
<feature type="transmembrane region" description="Helical" evidence="1">
    <location>
        <begin position="407"/>
        <end position="429"/>
    </location>
</feature>
<keyword evidence="1" id="KW-0812">Transmembrane</keyword>
<keyword evidence="1" id="KW-0472">Membrane</keyword>
<feature type="transmembrane region" description="Helical" evidence="1">
    <location>
        <begin position="6"/>
        <end position="21"/>
    </location>
</feature>
<evidence type="ECO:0000256" key="1">
    <source>
        <dbReference type="SAM" id="Phobius"/>
    </source>
</evidence>
<sequence>MTVLSGIGILIGFAVLMFGAWKKVNLLVVTLVVSAIIAVFSGMNVAEVWTGPYIDGFMGFAGKYLLLFCFGALFGKVLEDSGAGWRIANTIASKAGDKWSLATFVAVTLILLYGGVSIFVIVFFILPIGKSLFKKLRIPWSYFPGIAMLGTIPPVGMLPGSLQLLNIIPTSYFGTTLMAAPAIGLSVTVLYFIIGYLYIKWIMKNSEKHFDLEEFSLTQSIELDEAALNESAPSFWLSILPIGLALVIINVLKVDIVFGLIIASAVGIAIFKKSMGNVLDTVNAGVANGILPVIYVSVVVGVARTVAVAPFFEVMKNFLLNLSIPGLFKVVATTSILSAMTGSSSGSMTMILELFGNDFLSWGYNPELLHRLISTASLGFDSLPWNSVVVVFFTLSGVSYAKGYKHVFATTVLMPLVCTLAIILMGSVFY</sequence>
<proteinExistence type="predicted"/>
<feature type="transmembrane region" description="Helical" evidence="1">
    <location>
        <begin position="256"/>
        <end position="273"/>
    </location>
</feature>
<dbReference type="RefSeq" id="WP_213236586.1">
    <property type="nucleotide sequence ID" value="NZ_JAHBCL010000012.1"/>
</dbReference>
<feature type="transmembrane region" description="Helical" evidence="1">
    <location>
        <begin position="146"/>
        <end position="165"/>
    </location>
</feature>
<name>A0ABS5PQN4_9FIRM</name>
<feature type="transmembrane region" description="Helical" evidence="1">
    <location>
        <begin position="293"/>
        <end position="315"/>
    </location>
</feature>
<dbReference type="Proteomes" id="UP000746471">
    <property type="component" value="Unassembled WGS sequence"/>
</dbReference>
<evidence type="ECO:0000313" key="3">
    <source>
        <dbReference type="Proteomes" id="UP000746471"/>
    </source>
</evidence>
<keyword evidence="1" id="KW-1133">Transmembrane helix</keyword>
<feature type="transmembrane region" description="Helical" evidence="1">
    <location>
        <begin position="99"/>
        <end position="126"/>
    </location>
</feature>
<dbReference type="PANTHER" id="PTHR30354:SF7">
    <property type="entry name" value="BLL7963 PROTEIN"/>
    <property type="match status" value="1"/>
</dbReference>
<organism evidence="2 3">
    <name type="scientific">Fusibacter paucivorans</name>
    <dbReference type="NCBI Taxonomy" id="76009"/>
    <lineage>
        <taxon>Bacteria</taxon>
        <taxon>Bacillati</taxon>
        <taxon>Bacillota</taxon>
        <taxon>Clostridia</taxon>
        <taxon>Eubacteriales</taxon>
        <taxon>Eubacteriales Family XII. Incertae Sedis</taxon>
        <taxon>Fusibacter</taxon>
    </lineage>
</organism>
<comment type="caution">
    <text evidence="2">The sequence shown here is derived from an EMBL/GenBank/DDBJ whole genome shotgun (WGS) entry which is preliminary data.</text>
</comment>
<reference evidence="2 3" key="1">
    <citation type="submission" date="2021-05" db="EMBL/GenBank/DDBJ databases">
        <title>Fusibacter ferrireducens sp. nov., an anaerobic, sulfur- and Fe-reducing bacterium isolated from the mangrove sediment.</title>
        <authorList>
            <person name="Qiu D."/>
        </authorList>
    </citation>
    <scope>NUCLEOTIDE SEQUENCE [LARGE SCALE GENOMIC DNA]</scope>
    <source>
        <strain evidence="2 3">DSM 12116</strain>
    </source>
</reference>
<dbReference type="PANTHER" id="PTHR30354">
    <property type="entry name" value="GNT FAMILY GLUCONATE TRANSPORTER"/>
    <property type="match status" value="1"/>
</dbReference>
<feature type="transmembrane region" description="Helical" evidence="1">
    <location>
        <begin position="372"/>
        <end position="395"/>
    </location>
</feature>
<feature type="transmembrane region" description="Helical" evidence="1">
    <location>
        <begin position="57"/>
        <end position="78"/>
    </location>
</feature>
<feature type="transmembrane region" description="Helical" evidence="1">
    <location>
        <begin position="177"/>
        <end position="199"/>
    </location>
</feature>
<evidence type="ECO:0000313" key="2">
    <source>
        <dbReference type="EMBL" id="MBS7526729.1"/>
    </source>
</evidence>
<gene>
    <name evidence="2" type="ORF">KHM83_08570</name>
</gene>
<feature type="transmembrane region" description="Helical" evidence="1">
    <location>
        <begin position="26"/>
        <end position="45"/>
    </location>
</feature>